<dbReference type="SMART" id="SM00903">
    <property type="entry name" value="Flavin_Reduct"/>
    <property type="match status" value="1"/>
</dbReference>
<feature type="domain" description="Flavin reductase like" evidence="1">
    <location>
        <begin position="18"/>
        <end position="172"/>
    </location>
</feature>
<dbReference type="InterPro" id="IPR002563">
    <property type="entry name" value="Flavin_Rdtase-like_dom"/>
</dbReference>
<name>A0A1G5JEK0_9RHOB</name>
<sequence length="200" mass="21249">MFYRPEAGHGLPHNPFNAIVAPRPIGWISTRGSKGDNLAPYSFFNAVAYVPPQVMFASTGKKGDRPGTKDSVAQIIETGVFCVNIASGKDREAVNASSAPLPAGVSEFEKAGLEVAACDSIDCPRVAGAVASLECRMTQIVPLAGEANFAVFGVVTGVHLRDDCILDGRFDPRAAGGWLARLGYKDYTAVTELFEMERPA</sequence>
<dbReference type="PANTHER" id="PTHR43812">
    <property type="entry name" value="BLR2425 PROTEIN"/>
    <property type="match status" value="1"/>
</dbReference>
<dbReference type="STRING" id="336292.SAMN05660710_03133"/>
<dbReference type="RefSeq" id="WP_090746735.1">
    <property type="nucleotide sequence ID" value="NZ_FMVT01000012.1"/>
</dbReference>
<evidence type="ECO:0000313" key="3">
    <source>
        <dbReference type="Proteomes" id="UP000199502"/>
    </source>
</evidence>
<dbReference type="Pfam" id="PF01613">
    <property type="entry name" value="Flavin_Reduct"/>
    <property type="match status" value="1"/>
</dbReference>
<dbReference type="PANTHER" id="PTHR43812:SF2">
    <property type="entry name" value="FLAVIN REDUCTASE LIKE DOMAIN-CONTAINING PROTEIN"/>
    <property type="match status" value="1"/>
</dbReference>
<evidence type="ECO:0000313" key="2">
    <source>
        <dbReference type="EMBL" id="SCY86239.1"/>
    </source>
</evidence>
<reference evidence="2 3" key="1">
    <citation type="submission" date="2016-10" db="EMBL/GenBank/DDBJ databases">
        <authorList>
            <person name="de Groot N.N."/>
        </authorList>
    </citation>
    <scope>NUCLEOTIDE SEQUENCE [LARGE SCALE GENOMIC DNA]</scope>
    <source>
        <strain evidence="2 3">CGMCC 1.8925</strain>
    </source>
</reference>
<dbReference type="InterPro" id="IPR012349">
    <property type="entry name" value="Split_barrel_FMN-bd"/>
</dbReference>
<dbReference type="Proteomes" id="UP000199502">
    <property type="component" value="Unassembled WGS sequence"/>
</dbReference>
<keyword evidence="3" id="KW-1185">Reference proteome</keyword>
<accession>A0A1G5JEK0</accession>
<gene>
    <name evidence="2" type="ORF">SAMN05660710_03133</name>
</gene>
<proteinExistence type="predicted"/>
<evidence type="ECO:0000259" key="1">
    <source>
        <dbReference type="SMART" id="SM00903"/>
    </source>
</evidence>
<dbReference type="EMBL" id="FMVT01000012">
    <property type="protein sequence ID" value="SCY86239.1"/>
    <property type="molecule type" value="Genomic_DNA"/>
</dbReference>
<protein>
    <submittedName>
        <fullName evidence="2">NADH-FMN oxidoreductase RutF, flavin reductase (DIM6/NTAB) family</fullName>
    </submittedName>
</protein>
<dbReference type="Gene3D" id="2.30.110.10">
    <property type="entry name" value="Electron Transport, Fmn-binding Protein, Chain A"/>
    <property type="match status" value="1"/>
</dbReference>
<dbReference type="GO" id="GO:0010181">
    <property type="term" value="F:FMN binding"/>
    <property type="evidence" value="ECO:0007669"/>
    <property type="project" value="InterPro"/>
</dbReference>
<organism evidence="2 3">
    <name type="scientific">Paracoccus tibetensis</name>
    <dbReference type="NCBI Taxonomy" id="336292"/>
    <lineage>
        <taxon>Bacteria</taxon>
        <taxon>Pseudomonadati</taxon>
        <taxon>Pseudomonadota</taxon>
        <taxon>Alphaproteobacteria</taxon>
        <taxon>Rhodobacterales</taxon>
        <taxon>Paracoccaceae</taxon>
        <taxon>Paracoccus</taxon>
    </lineage>
</organism>
<dbReference type="AlphaFoldDB" id="A0A1G5JEK0"/>
<dbReference type="OrthoDB" id="9783347at2"/>
<dbReference type="GO" id="GO:0016646">
    <property type="term" value="F:oxidoreductase activity, acting on the CH-NH group of donors, NAD or NADP as acceptor"/>
    <property type="evidence" value="ECO:0007669"/>
    <property type="project" value="UniProtKB-ARBA"/>
</dbReference>
<dbReference type="SUPFAM" id="SSF50475">
    <property type="entry name" value="FMN-binding split barrel"/>
    <property type="match status" value="1"/>
</dbReference>